<evidence type="ECO:0000256" key="1">
    <source>
        <dbReference type="ARBA" id="ARBA00007074"/>
    </source>
</evidence>
<dbReference type="Gene3D" id="2.30.30.40">
    <property type="entry name" value="SH3 Domains"/>
    <property type="match status" value="2"/>
</dbReference>
<keyword evidence="5" id="KW-0732">Signal</keyword>
<feature type="domain" description="NlpC/P60" evidence="6">
    <location>
        <begin position="247"/>
        <end position="381"/>
    </location>
</feature>
<dbReference type="EMBL" id="DXCK01000041">
    <property type="protein sequence ID" value="HIZ01124.1"/>
    <property type="molecule type" value="Genomic_DNA"/>
</dbReference>
<accession>A0A9D2A4C6</accession>
<dbReference type="Pfam" id="PF00877">
    <property type="entry name" value="NLPC_P60"/>
    <property type="match status" value="1"/>
</dbReference>
<evidence type="ECO:0000256" key="3">
    <source>
        <dbReference type="ARBA" id="ARBA00022801"/>
    </source>
</evidence>
<reference evidence="7" key="1">
    <citation type="journal article" date="2021" name="PeerJ">
        <title>Extensive microbial diversity within the chicken gut microbiome revealed by metagenomics and culture.</title>
        <authorList>
            <person name="Gilroy R."/>
            <person name="Ravi A."/>
            <person name="Getino M."/>
            <person name="Pursley I."/>
            <person name="Horton D.L."/>
            <person name="Alikhan N.F."/>
            <person name="Baker D."/>
            <person name="Gharbi K."/>
            <person name="Hall N."/>
            <person name="Watson M."/>
            <person name="Adriaenssens E.M."/>
            <person name="Foster-Nyarko E."/>
            <person name="Jarju S."/>
            <person name="Secka A."/>
            <person name="Antonio M."/>
            <person name="Oren A."/>
            <person name="Chaudhuri R.R."/>
            <person name="La Ragione R."/>
            <person name="Hildebrand F."/>
            <person name="Pallen M.J."/>
        </authorList>
    </citation>
    <scope>NUCLEOTIDE SEQUENCE</scope>
    <source>
        <strain evidence="7">ChiHjej12B11-24981</strain>
    </source>
</reference>
<evidence type="ECO:0000256" key="4">
    <source>
        <dbReference type="ARBA" id="ARBA00022807"/>
    </source>
</evidence>
<keyword evidence="4" id="KW-0788">Thiol protease</keyword>
<comment type="similarity">
    <text evidence="1">Belongs to the peptidase C40 family.</text>
</comment>
<evidence type="ECO:0000313" key="7">
    <source>
        <dbReference type="EMBL" id="HIZ01124.1"/>
    </source>
</evidence>
<dbReference type="GO" id="GO:0008234">
    <property type="term" value="F:cysteine-type peptidase activity"/>
    <property type="evidence" value="ECO:0007669"/>
    <property type="project" value="UniProtKB-KW"/>
</dbReference>
<dbReference type="PANTHER" id="PTHR47053">
    <property type="entry name" value="MUREIN DD-ENDOPEPTIDASE MEPH-RELATED"/>
    <property type="match status" value="1"/>
</dbReference>
<evidence type="ECO:0000256" key="5">
    <source>
        <dbReference type="SAM" id="SignalP"/>
    </source>
</evidence>
<feature type="signal peptide" evidence="5">
    <location>
        <begin position="1"/>
        <end position="22"/>
    </location>
</feature>
<dbReference type="InterPro" id="IPR051202">
    <property type="entry name" value="Peptidase_C40"/>
</dbReference>
<keyword evidence="3" id="KW-0378">Hydrolase</keyword>
<dbReference type="InterPro" id="IPR038765">
    <property type="entry name" value="Papain-like_cys_pep_sf"/>
</dbReference>
<reference evidence="7" key="2">
    <citation type="submission" date="2021-04" db="EMBL/GenBank/DDBJ databases">
        <authorList>
            <person name="Gilroy R."/>
        </authorList>
    </citation>
    <scope>NUCLEOTIDE SEQUENCE</scope>
    <source>
        <strain evidence="7">ChiHjej12B11-24981</strain>
    </source>
</reference>
<sequence length="400" mass="44635">MKQKKFLFLFFFFALGGGRLMAAGDADVPPEVRQLTDSLKQVYAPDGRVALFDVDCAVADKNLMLRGVTTSPQARDALLHELSALGYRCMDCLRVLPDAQELGEDTFGILDLSVANLHREPDFASEMVTQGLLGMPVRVLQQDGWYRIQTPDRYIAWVHPAAVHRVTRSGMEAWNRAEKIVVTAHYGFVYARPDEGAQTVSDVVAGNRLKWEGTKGAFYRVSYPDGRTGYIRKSISRPETEWRRSLKTDAASLIATAYTLMGIPYLWAGTSSKGVDCSGFVRTVLFMHDMIIPRDASQQARVGQRIDIAPDFANLQPGDLVFFGRKGTAGRPDRVVHVAIYIGNKRFIHSQGDVHVSSFDPADPTFDEFNLNRLLFATRILPYIGRQPALSTTASNDFYQ</sequence>
<feature type="chain" id="PRO_5038843863" evidence="5">
    <location>
        <begin position="23"/>
        <end position="400"/>
    </location>
</feature>
<dbReference type="Proteomes" id="UP000824023">
    <property type="component" value="Unassembled WGS sequence"/>
</dbReference>
<dbReference type="GO" id="GO:0006508">
    <property type="term" value="P:proteolysis"/>
    <property type="evidence" value="ECO:0007669"/>
    <property type="project" value="UniProtKB-KW"/>
</dbReference>
<dbReference type="AlphaFoldDB" id="A0A9D2A4C6"/>
<proteinExistence type="inferred from homology"/>
<evidence type="ECO:0000256" key="2">
    <source>
        <dbReference type="ARBA" id="ARBA00022670"/>
    </source>
</evidence>
<evidence type="ECO:0000313" key="8">
    <source>
        <dbReference type="Proteomes" id="UP000824023"/>
    </source>
</evidence>
<protein>
    <submittedName>
        <fullName evidence="7">C40 family peptidase</fullName>
    </submittedName>
</protein>
<gene>
    <name evidence="7" type="ORF">H9819_02585</name>
</gene>
<dbReference type="InterPro" id="IPR041382">
    <property type="entry name" value="SH3_16"/>
</dbReference>
<dbReference type="Pfam" id="PF18348">
    <property type="entry name" value="SH3_16"/>
    <property type="match status" value="1"/>
</dbReference>
<comment type="caution">
    <text evidence="7">The sequence shown here is derived from an EMBL/GenBank/DDBJ whole genome shotgun (WGS) entry which is preliminary data.</text>
</comment>
<dbReference type="PROSITE" id="PS51935">
    <property type="entry name" value="NLPC_P60"/>
    <property type="match status" value="1"/>
</dbReference>
<organism evidence="7 8">
    <name type="scientific">Candidatus Bacteroides merdipullorum</name>
    <dbReference type="NCBI Taxonomy" id="2838474"/>
    <lineage>
        <taxon>Bacteria</taxon>
        <taxon>Pseudomonadati</taxon>
        <taxon>Bacteroidota</taxon>
        <taxon>Bacteroidia</taxon>
        <taxon>Bacteroidales</taxon>
        <taxon>Bacteroidaceae</taxon>
        <taxon>Bacteroides</taxon>
    </lineage>
</organism>
<dbReference type="SUPFAM" id="SSF54001">
    <property type="entry name" value="Cysteine proteinases"/>
    <property type="match status" value="1"/>
</dbReference>
<keyword evidence="2" id="KW-0645">Protease</keyword>
<evidence type="ECO:0000259" key="6">
    <source>
        <dbReference type="PROSITE" id="PS51935"/>
    </source>
</evidence>
<dbReference type="InterPro" id="IPR000064">
    <property type="entry name" value="NLP_P60_dom"/>
</dbReference>
<dbReference type="PANTHER" id="PTHR47053:SF1">
    <property type="entry name" value="MUREIN DD-ENDOPEPTIDASE MEPH-RELATED"/>
    <property type="match status" value="1"/>
</dbReference>
<name>A0A9D2A4C6_9BACE</name>
<dbReference type="Gene3D" id="3.90.1720.10">
    <property type="entry name" value="endopeptidase domain like (from Nostoc punctiforme)"/>
    <property type="match status" value="1"/>
</dbReference>